<dbReference type="FunFam" id="1.20.1250.20:FF:000018">
    <property type="entry name" value="MFS transporter permease"/>
    <property type="match status" value="1"/>
</dbReference>
<feature type="transmembrane region" description="Helical" evidence="7">
    <location>
        <begin position="368"/>
        <end position="391"/>
    </location>
</feature>
<keyword evidence="10" id="KW-1185">Reference proteome</keyword>
<feature type="transmembrane region" description="Helical" evidence="7">
    <location>
        <begin position="403"/>
        <end position="424"/>
    </location>
</feature>
<dbReference type="InterPro" id="IPR020846">
    <property type="entry name" value="MFS_dom"/>
</dbReference>
<keyword evidence="3 7" id="KW-0812">Transmembrane</keyword>
<evidence type="ECO:0000256" key="7">
    <source>
        <dbReference type="SAM" id="Phobius"/>
    </source>
</evidence>
<feature type="transmembrane region" description="Helical" evidence="7">
    <location>
        <begin position="344"/>
        <end position="362"/>
    </location>
</feature>
<dbReference type="AlphaFoldDB" id="A0A6A5ZPK2"/>
<evidence type="ECO:0000256" key="2">
    <source>
        <dbReference type="ARBA" id="ARBA00022448"/>
    </source>
</evidence>
<name>A0A6A5ZPK2_9PLEO</name>
<feature type="transmembrane region" description="Helical" evidence="7">
    <location>
        <begin position="436"/>
        <end position="456"/>
    </location>
</feature>
<keyword evidence="5 7" id="KW-0472">Membrane</keyword>
<dbReference type="GO" id="GO:0016020">
    <property type="term" value="C:membrane"/>
    <property type="evidence" value="ECO:0007669"/>
    <property type="project" value="UniProtKB-SubCell"/>
</dbReference>
<keyword evidence="2" id="KW-0813">Transport</keyword>
<feature type="transmembrane region" description="Helical" evidence="7">
    <location>
        <begin position="117"/>
        <end position="136"/>
    </location>
</feature>
<dbReference type="PROSITE" id="PS50850">
    <property type="entry name" value="MFS"/>
    <property type="match status" value="1"/>
</dbReference>
<feature type="transmembrane region" description="Helical" evidence="7">
    <location>
        <begin position="278"/>
        <end position="300"/>
    </location>
</feature>
<evidence type="ECO:0000256" key="6">
    <source>
        <dbReference type="SAM" id="MobiDB-lite"/>
    </source>
</evidence>
<protein>
    <submittedName>
        <fullName evidence="9">Major facilitator superfamily domain-containing protein</fullName>
    </submittedName>
</protein>
<feature type="region of interest" description="Disordered" evidence="6">
    <location>
        <begin position="1"/>
        <end position="27"/>
    </location>
</feature>
<reference evidence="9" key="1">
    <citation type="journal article" date="2020" name="Stud. Mycol.">
        <title>101 Dothideomycetes genomes: a test case for predicting lifestyles and emergence of pathogens.</title>
        <authorList>
            <person name="Haridas S."/>
            <person name="Albert R."/>
            <person name="Binder M."/>
            <person name="Bloem J."/>
            <person name="Labutti K."/>
            <person name="Salamov A."/>
            <person name="Andreopoulos B."/>
            <person name="Baker S."/>
            <person name="Barry K."/>
            <person name="Bills G."/>
            <person name="Bluhm B."/>
            <person name="Cannon C."/>
            <person name="Castanera R."/>
            <person name="Culley D."/>
            <person name="Daum C."/>
            <person name="Ezra D."/>
            <person name="Gonzalez J."/>
            <person name="Henrissat B."/>
            <person name="Kuo A."/>
            <person name="Liang C."/>
            <person name="Lipzen A."/>
            <person name="Lutzoni F."/>
            <person name="Magnuson J."/>
            <person name="Mondo S."/>
            <person name="Nolan M."/>
            <person name="Ohm R."/>
            <person name="Pangilinan J."/>
            <person name="Park H.-J."/>
            <person name="Ramirez L."/>
            <person name="Alfaro M."/>
            <person name="Sun H."/>
            <person name="Tritt A."/>
            <person name="Yoshinaga Y."/>
            <person name="Zwiers L.-H."/>
            <person name="Turgeon B."/>
            <person name="Goodwin S."/>
            <person name="Spatafora J."/>
            <person name="Crous P."/>
            <person name="Grigoriev I."/>
        </authorList>
    </citation>
    <scope>NUCLEOTIDE SEQUENCE</scope>
    <source>
        <strain evidence="9">CBS 627.86</strain>
    </source>
</reference>
<sequence length="489" mass="53573">MTDIEKQVDVKESSGQQTPEAPSEHGIVDTIPYIDPELEKRVLRKFDVWLLPQMMLLMLVSNLDRSNIGNARVFGFEEDLGLQGTQFNNISTVFYATYVVCEVPWVMAVKRFGANKVLAAAILSWSIVTLGTGFIHNYHQAIAVRVLLGATEAGLTPALSFVQSTIWDRQSQAKRISLLYMSICLSGAFGGLIAYGIQTMGKRHGLAAWRWLFIVEGIISIGIGIIAWFTLPRSAESAWFLNEEEKALMRARKIKLAMFKGADEFSWKFAKRAFTDPFVYLAACLLFASSIPLFGFTTFLPTILRGLGHTGLAANYLSIPPYILASISLISWTTLSDKLNKRALIAFFAPMSCILGYAIVVGTPNAAAGYLAMFLCAAGIYPYNATLLTWVSNTLAPDDKRAVGIPLFASLANISGVVASQIYPSSDGPRYVMGNAVSLGMETIACGGIVAIWLLLSRRDKVKAKMEDEGIEDNGYAGEDRGLGFRYTL</sequence>
<evidence type="ECO:0000259" key="8">
    <source>
        <dbReference type="PROSITE" id="PS50850"/>
    </source>
</evidence>
<keyword evidence="4 7" id="KW-1133">Transmembrane helix</keyword>
<dbReference type="GO" id="GO:0022857">
    <property type="term" value="F:transmembrane transporter activity"/>
    <property type="evidence" value="ECO:0007669"/>
    <property type="project" value="InterPro"/>
</dbReference>
<dbReference type="InterPro" id="IPR036259">
    <property type="entry name" value="MFS_trans_sf"/>
</dbReference>
<dbReference type="Pfam" id="PF07690">
    <property type="entry name" value="MFS_1"/>
    <property type="match status" value="1"/>
</dbReference>
<evidence type="ECO:0000313" key="9">
    <source>
        <dbReference type="EMBL" id="KAF2121620.1"/>
    </source>
</evidence>
<dbReference type="Gene3D" id="1.20.1250.20">
    <property type="entry name" value="MFS general substrate transporter like domains"/>
    <property type="match status" value="2"/>
</dbReference>
<evidence type="ECO:0000256" key="3">
    <source>
        <dbReference type="ARBA" id="ARBA00022692"/>
    </source>
</evidence>
<feature type="transmembrane region" description="Helical" evidence="7">
    <location>
        <begin position="312"/>
        <end position="332"/>
    </location>
</feature>
<organism evidence="9 10">
    <name type="scientific">Lophiotrema nucula</name>
    <dbReference type="NCBI Taxonomy" id="690887"/>
    <lineage>
        <taxon>Eukaryota</taxon>
        <taxon>Fungi</taxon>
        <taxon>Dikarya</taxon>
        <taxon>Ascomycota</taxon>
        <taxon>Pezizomycotina</taxon>
        <taxon>Dothideomycetes</taxon>
        <taxon>Pleosporomycetidae</taxon>
        <taxon>Pleosporales</taxon>
        <taxon>Lophiotremataceae</taxon>
        <taxon>Lophiotrema</taxon>
    </lineage>
</organism>
<evidence type="ECO:0000256" key="1">
    <source>
        <dbReference type="ARBA" id="ARBA00004141"/>
    </source>
</evidence>
<dbReference type="FunFam" id="1.20.1250.20:FF:000013">
    <property type="entry name" value="MFS general substrate transporter"/>
    <property type="match status" value="1"/>
</dbReference>
<evidence type="ECO:0000313" key="10">
    <source>
        <dbReference type="Proteomes" id="UP000799770"/>
    </source>
</evidence>
<feature type="compositionally biased region" description="Basic and acidic residues" evidence="6">
    <location>
        <begin position="1"/>
        <end position="12"/>
    </location>
</feature>
<feature type="transmembrane region" description="Helical" evidence="7">
    <location>
        <begin position="178"/>
        <end position="197"/>
    </location>
</feature>
<evidence type="ECO:0000256" key="5">
    <source>
        <dbReference type="ARBA" id="ARBA00023136"/>
    </source>
</evidence>
<feature type="domain" description="Major facilitator superfamily (MFS) profile" evidence="8">
    <location>
        <begin position="50"/>
        <end position="460"/>
    </location>
</feature>
<accession>A0A6A5ZPK2</accession>
<dbReference type="OrthoDB" id="2962993at2759"/>
<comment type="subcellular location">
    <subcellularLocation>
        <location evidence="1">Membrane</location>
        <topology evidence="1">Multi-pass membrane protein</topology>
    </subcellularLocation>
</comment>
<gene>
    <name evidence="9" type="ORF">BDV96DRAFT_682822</name>
</gene>
<dbReference type="EMBL" id="ML977312">
    <property type="protein sequence ID" value="KAF2121620.1"/>
    <property type="molecule type" value="Genomic_DNA"/>
</dbReference>
<dbReference type="PANTHER" id="PTHR43791:SF24">
    <property type="entry name" value="NICOTINIC ACID PLASMA MEMBRANE TRANSPORTER"/>
    <property type="match status" value="1"/>
</dbReference>
<proteinExistence type="predicted"/>
<dbReference type="InterPro" id="IPR011701">
    <property type="entry name" value="MFS"/>
</dbReference>
<feature type="transmembrane region" description="Helical" evidence="7">
    <location>
        <begin position="142"/>
        <end position="166"/>
    </location>
</feature>
<dbReference type="Proteomes" id="UP000799770">
    <property type="component" value="Unassembled WGS sequence"/>
</dbReference>
<dbReference type="SUPFAM" id="SSF103473">
    <property type="entry name" value="MFS general substrate transporter"/>
    <property type="match status" value="1"/>
</dbReference>
<feature type="transmembrane region" description="Helical" evidence="7">
    <location>
        <begin position="209"/>
        <end position="231"/>
    </location>
</feature>
<dbReference type="PANTHER" id="PTHR43791">
    <property type="entry name" value="PERMEASE-RELATED"/>
    <property type="match status" value="1"/>
</dbReference>
<evidence type="ECO:0000256" key="4">
    <source>
        <dbReference type="ARBA" id="ARBA00022989"/>
    </source>
</evidence>